<organism evidence="1 2">
    <name type="scientific">Algoriphagus antarcticus</name>
    <dbReference type="NCBI Taxonomy" id="238540"/>
    <lineage>
        <taxon>Bacteria</taxon>
        <taxon>Pseudomonadati</taxon>
        <taxon>Bacteroidota</taxon>
        <taxon>Cytophagia</taxon>
        <taxon>Cytophagales</taxon>
        <taxon>Cyclobacteriaceae</taxon>
        <taxon>Algoriphagus</taxon>
    </lineage>
</organism>
<dbReference type="Proteomes" id="UP000256405">
    <property type="component" value="Unassembled WGS sequence"/>
</dbReference>
<evidence type="ECO:0000313" key="2">
    <source>
        <dbReference type="Proteomes" id="UP000256405"/>
    </source>
</evidence>
<protein>
    <submittedName>
        <fullName evidence="1">Uncharacterized protein</fullName>
    </submittedName>
</protein>
<sequence length="46" mass="5429">MEKKKKAKPKLTPIVKSFKGSFKIPENFEFKEDLRKSRSEKTSLDE</sequence>
<dbReference type="RefSeq" id="WP_169714435.1">
    <property type="nucleotide sequence ID" value="NZ_MSSW01000037.1"/>
</dbReference>
<dbReference type="AlphaFoldDB" id="A0A3E0DF62"/>
<evidence type="ECO:0000313" key="1">
    <source>
        <dbReference type="EMBL" id="REG81274.1"/>
    </source>
</evidence>
<name>A0A3E0DF62_9BACT</name>
<accession>A0A3E0DF62</accession>
<proteinExistence type="predicted"/>
<dbReference type="EMBL" id="QUNF01000028">
    <property type="protein sequence ID" value="REG81274.1"/>
    <property type="molecule type" value="Genomic_DNA"/>
</dbReference>
<comment type="caution">
    <text evidence="1">The sequence shown here is derived from an EMBL/GenBank/DDBJ whole genome shotgun (WGS) entry which is preliminary data.</text>
</comment>
<keyword evidence="2" id="KW-1185">Reference proteome</keyword>
<reference evidence="1 2" key="1">
    <citation type="submission" date="2018-08" db="EMBL/GenBank/DDBJ databases">
        <title>Genomic Encyclopedia of Archaeal and Bacterial Type Strains, Phase II (KMG-II): from individual species to whole genera.</title>
        <authorList>
            <person name="Goeker M."/>
        </authorList>
    </citation>
    <scope>NUCLEOTIDE SEQUENCE [LARGE SCALE GENOMIC DNA]</scope>
    <source>
        <strain evidence="1 2">DSM 15986</strain>
    </source>
</reference>
<gene>
    <name evidence="1" type="ORF">C8N25_12864</name>
</gene>